<sequence>MTMRLLCRLARVLPRSTRGSSAASALLQTSAAQSAEPLWSQSRHRPLVAARGLCDRHGLAREEESNFVFKRTPLDGLVSSAKSPEEVLRLWEGHGGNANQAAICLNQISRLALERSVEERRQLVNDPRCAALLHTVGSEAQSVWNGTLVSVLRAVSQLDTPPGDAVLRSLETEALWRVRRFSYKQLAYLMEWALTERARLARLGQGDGPALANELAKQLELRWTELSEPRTVGVLMGRAAHLPPSLIEKLEDKALELAEHFVAEDIRRVAHALASQGRRTVPLLRALSYHLLQRPSKELSTALLLDIAYAYGKLNFHQTQVFQRVAAELLPRTPDLSSTDVTRCAKSFAFLKWLHLPLFEAFTEHYVANSEKYSTLQLWNLLMSLAKLNFQPSKGEAFFDKVHSALKDTLPHLDPFLQVDVVWSLCVMQQVKPEYLTSFAQPSFQEKLKVGSAARVENYRVKLQHIMAERILGGLGSSVPSSSPTPEPTRTTPPSQLQTALHAALTSLTDAKPNTLRTSIATCYGWPLDGELILDSENKPIELDTLTAPHLPGGGGDKPLPEGAMRMGFVAWEFPNFVLRTKGLLGRFAMQKRHLQLAGFHLVEVPYYEWLELKADWQRVAYLKDKMGKAVAEEMAK</sequence>
<evidence type="ECO:0000313" key="6">
    <source>
        <dbReference type="RefSeq" id="XP_012694484.1"/>
    </source>
</evidence>
<gene>
    <name evidence="6" type="primary">tbrg4</name>
</gene>
<accession>A0A6P3WBQ3</accession>
<dbReference type="InterPro" id="IPR013584">
    <property type="entry name" value="RAP"/>
</dbReference>
<organism evidence="5 6">
    <name type="scientific">Clupea harengus</name>
    <name type="common">Atlantic herring</name>
    <dbReference type="NCBI Taxonomy" id="7950"/>
    <lineage>
        <taxon>Eukaryota</taxon>
        <taxon>Metazoa</taxon>
        <taxon>Chordata</taxon>
        <taxon>Craniata</taxon>
        <taxon>Vertebrata</taxon>
        <taxon>Euteleostomi</taxon>
        <taxon>Actinopterygii</taxon>
        <taxon>Neopterygii</taxon>
        <taxon>Teleostei</taxon>
        <taxon>Clupei</taxon>
        <taxon>Clupeiformes</taxon>
        <taxon>Clupeoidei</taxon>
        <taxon>Clupeidae</taxon>
        <taxon>Clupea</taxon>
    </lineage>
</organism>
<dbReference type="GO" id="GO:0005759">
    <property type="term" value="C:mitochondrial matrix"/>
    <property type="evidence" value="ECO:0007669"/>
    <property type="project" value="TreeGrafter"/>
</dbReference>
<dbReference type="RefSeq" id="XP_012694484.1">
    <property type="nucleotide sequence ID" value="XM_012839030.2"/>
</dbReference>
<dbReference type="InterPro" id="IPR050870">
    <property type="entry name" value="FAST_kinase"/>
</dbReference>
<comment type="subcellular location">
    <subcellularLocation>
        <location evidence="1">Mitochondrion</location>
    </subcellularLocation>
</comment>
<keyword evidence="6" id="KW-0418">Kinase</keyword>
<dbReference type="GO" id="GO:0003723">
    <property type="term" value="F:RNA binding"/>
    <property type="evidence" value="ECO:0007669"/>
    <property type="project" value="TreeGrafter"/>
</dbReference>
<dbReference type="Pfam" id="PF06743">
    <property type="entry name" value="FAST_1"/>
    <property type="match status" value="1"/>
</dbReference>
<dbReference type="GO" id="GO:0000963">
    <property type="term" value="P:mitochondrial RNA processing"/>
    <property type="evidence" value="ECO:0007669"/>
    <property type="project" value="TreeGrafter"/>
</dbReference>
<dbReference type="InterPro" id="IPR010622">
    <property type="entry name" value="FAST_Leu-rich"/>
</dbReference>
<proteinExistence type="predicted"/>
<dbReference type="GeneID" id="105910321"/>
<evidence type="ECO:0000313" key="5">
    <source>
        <dbReference type="Proteomes" id="UP000515152"/>
    </source>
</evidence>
<dbReference type="Proteomes" id="UP000515152">
    <property type="component" value="Chromosome 11"/>
</dbReference>
<dbReference type="CTD" id="9238"/>
<evidence type="ECO:0000259" key="4">
    <source>
        <dbReference type="PROSITE" id="PS51286"/>
    </source>
</evidence>
<feature type="region of interest" description="Disordered" evidence="3">
    <location>
        <begin position="475"/>
        <end position="496"/>
    </location>
</feature>
<evidence type="ECO:0000256" key="1">
    <source>
        <dbReference type="ARBA" id="ARBA00004173"/>
    </source>
</evidence>
<dbReference type="CDD" id="cd23739">
    <property type="entry name" value="TBRG4-like_N"/>
    <property type="match status" value="1"/>
</dbReference>
<evidence type="ECO:0000256" key="2">
    <source>
        <dbReference type="ARBA" id="ARBA00023128"/>
    </source>
</evidence>
<dbReference type="PANTHER" id="PTHR21228:SF59">
    <property type="entry name" value="FAST KINASE DOMAIN-CONTAINING PROTEIN 4"/>
    <property type="match status" value="1"/>
</dbReference>
<feature type="domain" description="RAP" evidence="4">
    <location>
        <begin position="567"/>
        <end position="625"/>
    </location>
</feature>
<keyword evidence="2" id="KW-0496">Mitochondrion</keyword>
<protein>
    <submittedName>
        <fullName evidence="6">FAST kinase domain-containing protein 4</fullName>
    </submittedName>
</protein>
<dbReference type="GO" id="GO:0016301">
    <property type="term" value="F:kinase activity"/>
    <property type="evidence" value="ECO:0007669"/>
    <property type="project" value="UniProtKB-KW"/>
</dbReference>
<dbReference type="OrthoDB" id="6501018at2759"/>
<reference evidence="6" key="1">
    <citation type="submission" date="2025-08" db="UniProtKB">
        <authorList>
            <consortium name="RefSeq"/>
        </authorList>
    </citation>
    <scope>IDENTIFICATION</scope>
</reference>
<dbReference type="SMART" id="SM00952">
    <property type="entry name" value="RAP"/>
    <property type="match status" value="1"/>
</dbReference>
<evidence type="ECO:0000256" key="3">
    <source>
        <dbReference type="SAM" id="MobiDB-lite"/>
    </source>
</evidence>
<dbReference type="PANTHER" id="PTHR21228">
    <property type="entry name" value="FAST LEU-RICH DOMAIN-CONTAINING"/>
    <property type="match status" value="1"/>
</dbReference>
<keyword evidence="6" id="KW-0808">Transferase</keyword>
<dbReference type="Pfam" id="PF08373">
    <property type="entry name" value="RAP"/>
    <property type="match status" value="1"/>
</dbReference>
<dbReference type="AlphaFoldDB" id="A0A6P3WBQ3"/>
<feature type="compositionally biased region" description="Low complexity" evidence="3">
    <location>
        <begin position="477"/>
        <end position="495"/>
    </location>
</feature>
<dbReference type="GO" id="GO:0044528">
    <property type="term" value="P:regulation of mitochondrial mRNA stability"/>
    <property type="evidence" value="ECO:0007669"/>
    <property type="project" value="InterPro"/>
</dbReference>
<keyword evidence="5" id="KW-1185">Reference proteome</keyword>
<dbReference type="PROSITE" id="PS51286">
    <property type="entry name" value="RAP"/>
    <property type="match status" value="1"/>
</dbReference>
<name>A0A6P3WBQ3_CLUHA</name>
<dbReference type="KEGG" id="char:105910321"/>
<dbReference type="GO" id="GO:0035770">
    <property type="term" value="C:ribonucleoprotein granule"/>
    <property type="evidence" value="ECO:0007669"/>
    <property type="project" value="TreeGrafter"/>
</dbReference>